<dbReference type="Pfam" id="PF00132">
    <property type="entry name" value="Hexapep"/>
    <property type="match status" value="1"/>
</dbReference>
<dbReference type="GO" id="GO:0009001">
    <property type="term" value="F:serine O-acetyltransferase activity"/>
    <property type="evidence" value="ECO:0007669"/>
    <property type="project" value="UniProtKB-EC"/>
</dbReference>
<evidence type="ECO:0000256" key="11">
    <source>
        <dbReference type="SAM" id="MobiDB-lite"/>
    </source>
</evidence>
<dbReference type="Gene3D" id="2.160.10.10">
    <property type="entry name" value="Hexapeptide repeat proteins"/>
    <property type="match status" value="1"/>
</dbReference>
<dbReference type="Gene3D" id="1.10.3130.10">
    <property type="entry name" value="serine acetyltransferase, domain 1"/>
    <property type="match status" value="1"/>
</dbReference>
<dbReference type="Proteomes" id="UP000032439">
    <property type="component" value="Unassembled WGS sequence"/>
</dbReference>
<evidence type="ECO:0000256" key="3">
    <source>
        <dbReference type="ARBA" id="ARBA00013266"/>
    </source>
</evidence>
<dbReference type="InterPro" id="IPR018357">
    <property type="entry name" value="Hexapep_transf_CS"/>
</dbReference>
<dbReference type="EC" id="2.3.1.30" evidence="3"/>
<keyword evidence="7" id="KW-0677">Repeat</keyword>
<evidence type="ECO:0000256" key="10">
    <source>
        <dbReference type="ARBA" id="ARBA00049486"/>
    </source>
</evidence>
<evidence type="ECO:0000256" key="2">
    <source>
        <dbReference type="ARBA" id="ARBA00007274"/>
    </source>
</evidence>
<comment type="catalytic activity">
    <reaction evidence="10">
        <text>L-serine + acetyl-CoA = O-acetyl-L-serine + CoA</text>
        <dbReference type="Rhea" id="RHEA:24560"/>
        <dbReference type="ChEBI" id="CHEBI:33384"/>
        <dbReference type="ChEBI" id="CHEBI:57287"/>
        <dbReference type="ChEBI" id="CHEBI:57288"/>
        <dbReference type="ChEBI" id="CHEBI:58340"/>
        <dbReference type="EC" id="2.3.1.30"/>
    </reaction>
</comment>
<dbReference type="EMBL" id="JXXD01000137">
    <property type="protein sequence ID" value="KIZ35179.1"/>
    <property type="molecule type" value="Genomic_DNA"/>
</dbReference>
<feature type="domain" description="Serine acetyltransferase N-terminal" evidence="12">
    <location>
        <begin position="9"/>
        <end position="113"/>
    </location>
</feature>
<evidence type="ECO:0000256" key="6">
    <source>
        <dbReference type="ARBA" id="ARBA00022679"/>
    </source>
</evidence>
<evidence type="ECO:0000259" key="12">
    <source>
        <dbReference type="SMART" id="SM00971"/>
    </source>
</evidence>
<keyword evidence="8" id="KW-0198">Cysteine biosynthesis</keyword>
<dbReference type="InterPro" id="IPR045304">
    <property type="entry name" value="LbH_SAT"/>
</dbReference>
<dbReference type="InterPro" id="IPR053376">
    <property type="entry name" value="Serine_acetyltransferase"/>
</dbReference>
<dbReference type="CDD" id="cd03354">
    <property type="entry name" value="LbH_SAT"/>
    <property type="match status" value="1"/>
</dbReference>
<feature type="region of interest" description="Disordered" evidence="11">
    <location>
        <begin position="238"/>
        <end position="264"/>
    </location>
</feature>
<dbReference type="InterPro" id="IPR010493">
    <property type="entry name" value="Ser_AcTrfase_N"/>
</dbReference>
<dbReference type="UniPathway" id="UPA00136">
    <property type="reaction ID" value="UER00199"/>
</dbReference>
<dbReference type="GO" id="GO:0005737">
    <property type="term" value="C:cytoplasm"/>
    <property type="evidence" value="ECO:0007669"/>
    <property type="project" value="InterPro"/>
</dbReference>
<keyword evidence="9" id="KW-0012">Acyltransferase</keyword>
<comment type="pathway">
    <text evidence="1">Amino-acid biosynthesis; L-cysteine biosynthesis; L-cysteine from L-serine: step 1/2.</text>
</comment>
<dbReference type="SMART" id="SM00971">
    <property type="entry name" value="SATase_N"/>
    <property type="match status" value="1"/>
</dbReference>
<reference evidence="13 14" key="1">
    <citation type="submission" date="2014-11" db="EMBL/GenBank/DDBJ databases">
        <title>Genomics and ecophysiology of heterotrophic nitrogen fixing bacteria isolated from estuarine surface water.</title>
        <authorList>
            <person name="Bentzon-Tilia M."/>
            <person name="Severin I."/>
            <person name="Hansen L.H."/>
            <person name="Riemann L."/>
        </authorList>
    </citation>
    <scope>NUCLEOTIDE SEQUENCE [LARGE SCALE GENOMIC DNA]</scope>
    <source>
        <strain evidence="13 14">BAL361</strain>
    </source>
</reference>
<keyword evidence="6 13" id="KW-0808">Transferase</keyword>
<comment type="caution">
    <text evidence="13">The sequence shown here is derived from an EMBL/GenBank/DDBJ whole genome shotgun (WGS) entry which is preliminary data.</text>
</comment>
<keyword evidence="5" id="KW-0028">Amino-acid biosynthesis</keyword>
<dbReference type="AlphaFoldDB" id="A0A0D7E2T2"/>
<dbReference type="InterPro" id="IPR011004">
    <property type="entry name" value="Trimer_LpxA-like_sf"/>
</dbReference>
<dbReference type="InterPro" id="IPR005881">
    <property type="entry name" value="Ser_O-AcTrfase"/>
</dbReference>
<dbReference type="InterPro" id="IPR042122">
    <property type="entry name" value="Ser_AcTrfase_N_sf"/>
</dbReference>
<comment type="similarity">
    <text evidence="2">Belongs to the transferase hexapeptide repeat family.</text>
</comment>
<evidence type="ECO:0000256" key="4">
    <source>
        <dbReference type="ARBA" id="ARBA00018522"/>
    </source>
</evidence>
<dbReference type="PANTHER" id="PTHR42811">
    <property type="entry name" value="SERINE ACETYLTRANSFERASE"/>
    <property type="match status" value="1"/>
</dbReference>
<dbReference type="PATRIC" id="fig|316.110.peg.792"/>
<evidence type="ECO:0000313" key="13">
    <source>
        <dbReference type="EMBL" id="KIZ35179.1"/>
    </source>
</evidence>
<dbReference type="NCBIfam" id="TIGR01172">
    <property type="entry name" value="cysE"/>
    <property type="match status" value="1"/>
</dbReference>
<protein>
    <recommendedName>
        <fullName evidence="4">Serine acetyltransferase</fullName>
        <ecNumber evidence="3">2.3.1.30</ecNumber>
    </recommendedName>
</protein>
<dbReference type="GO" id="GO:0006535">
    <property type="term" value="P:cysteine biosynthetic process from serine"/>
    <property type="evidence" value="ECO:0007669"/>
    <property type="project" value="InterPro"/>
</dbReference>
<evidence type="ECO:0000256" key="8">
    <source>
        <dbReference type="ARBA" id="ARBA00023192"/>
    </source>
</evidence>
<dbReference type="RefSeq" id="WP_044315452.1">
    <property type="nucleotide sequence ID" value="NZ_JXXD01000137.1"/>
</dbReference>
<dbReference type="NCBIfam" id="NF041874">
    <property type="entry name" value="EPS_EpsC"/>
    <property type="match status" value="1"/>
</dbReference>
<proteinExistence type="inferred from homology"/>
<dbReference type="FunFam" id="2.160.10.10:FF:000002">
    <property type="entry name" value="Serine acetyltransferase"/>
    <property type="match status" value="1"/>
</dbReference>
<organism evidence="13 14">
    <name type="scientific">Stutzerimonas stutzeri</name>
    <name type="common">Pseudomonas stutzeri</name>
    <dbReference type="NCBI Taxonomy" id="316"/>
    <lineage>
        <taxon>Bacteria</taxon>
        <taxon>Pseudomonadati</taxon>
        <taxon>Pseudomonadota</taxon>
        <taxon>Gammaproteobacteria</taxon>
        <taxon>Pseudomonadales</taxon>
        <taxon>Pseudomonadaceae</taxon>
        <taxon>Stutzerimonas</taxon>
    </lineage>
</organism>
<evidence type="ECO:0000313" key="14">
    <source>
        <dbReference type="Proteomes" id="UP000032439"/>
    </source>
</evidence>
<sequence>MPSHSVSTLWNELRAQALHALDAEPTLATLFQRAILDHPDFGCALAQRIGHALAESSEQSRTLTDRFAGIHQQAAALAEVACSDLQAIVSRDPAFDTALEVFLFSKGYLALQAYRVGHHLHERGERLLAMFIQARSNERLGIDINPASRIGSGIMLDHGTGIVIGETAVVGDDVSILQGVTLGGTGKEGGDRHPKVRSGVMIGAGAKILGNIEIGEGAKVGAGSIVLHPVAPHTTVVGNPARQVGTPRHARPALDMDQSFDGDR</sequence>
<name>A0A0D7E2T2_STUST</name>
<dbReference type="InterPro" id="IPR001451">
    <property type="entry name" value="Hexapep"/>
</dbReference>
<evidence type="ECO:0000256" key="7">
    <source>
        <dbReference type="ARBA" id="ARBA00022737"/>
    </source>
</evidence>
<dbReference type="SUPFAM" id="SSF51161">
    <property type="entry name" value="Trimeric LpxA-like enzymes"/>
    <property type="match status" value="1"/>
</dbReference>
<gene>
    <name evidence="13" type="ORF">LO50_14525</name>
</gene>
<dbReference type="Pfam" id="PF06426">
    <property type="entry name" value="SATase_N"/>
    <property type="match status" value="1"/>
</dbReference>
<evidence type="ECO:0000256" key="1">
    <source>
        <dbReference type="ARBA" id="ARBA00004876"/>
    </source>
</evidence>
<dbReference type="PROSITE" id="PS00101">
    <property type="entry name" value="HEXAPEP_TRANSFERASES"/>
    <property type="match status" value="1"/>
</dbReference>
<evidence type="ECO:0000256" key="5">
    <source>
        <dbReference type="ARBA" id="ARBA00022605"/>
    </source>
</evidence>
<accession>A0A0D7E2T2</accession>
<evidence type="ECO:0000256" key="9">
    <source>
        <dbReference type="ARBA" id="ARBA00023315"/>
    </source>
</evidence>